<feature type="coiled-coil region" evidence="1">
    <location>
        <begin position="353"/>
        <end position="404"/>
    </location>
</feature>
<proteinExistence type="predicted"/>
<name>A0ABQ0GW17_9HYPH</name>
<evidence type="ECO:0000256" key="1">
    <source>
        <dbReference type="SAM" id="Coils"/>
    </source>
</evidence>
<dbReference type="EMBL" id="BAAFZP010000001">
    <property type="protein sequence ID" value="GAB1580864.1"/>
    <property type="molecule type" value="Genomic_DNA"/>
</dbReference>
<accession>A0ABQ0GW17</accession>
<organism evidence="3 4">
    <name type="scientific">Phyllobacterium phragmitis</name>
    <dbReference type="NCBI Taxonomy" id="2670329"/>
    <lineage>
        <taxon>Bacteria</taxon>
        <taxon>Pseudomonadati</taxon>
        <taxon>Pseudomonadota</taxon>
        <taxon>Alphaproteobacteria</taxon>
        <taxon>Hyphomicrobiales</taxon>
        <taxon>Phyllobacteriaceae</taxon>
        <taxon>Phyllobacterium</taxon>
    </lineage>
</organism>
<dbReference type="SUPFAM" id="SSF56954">
    <property type="entry name" value="Outer membrane efflux proteins (OEP)"/>
    <property type="match status" value="1"/>
</dbReference>
<keyword evidence="1" id="KW-0175">Coiled coil</keyword>
<feature type="compositionally biased region" description="Low complexity" evidence="2">
    <location>
        <begin position="478"/>
        <end position="490"/>
    </location>
</feature>
<keyword evidence="4" id="KW-1185">Reference proteome</keyword>
<evidence type="ECO:0000313" key="4">
    <source>
        <dbReference type="Proteomes" id="UP001628091"/>
    </source>
</evidence>
<evidence type="ECO:0008006" key="5">
    <source>
        <dbReference type="Google" id="ProtNLM"/>
    </source>
</evidence>
<feature type="region of interest" description="Disordered" evidence="2">
    <location>
        <begin position="478"/>
        <end position="506"/>
    </location>
</feature>
<reference evidence="3 4" key="1">
    <citation type="submission" date="2024-10" db="EMBL/GenBank/DDBJ databases">
        <title>Isolation, draft genome sequencing and identification of Phyllobacterium sp. NSA23, isolated from leaf soil.</title>
        <authorList>
            <person name="Akita H."/>
        </authorList>
    </citation>
    <scope>NUCLEOTIDE SEQUENCE [LARGE SCALE GENOMIC DNA]</scope>
    <source>
        <strain evidence="3 4">NSA23</strain>
    </source>
</reference>
<dbReference type="InterPro" id="IPR050445">
    <property type="entry name" value="Bact_polysacc_biosynth/exp"/>
</dbReference>
<comment type="caution">
    <text evidence="3">The sequence shown here is derived from an EMBL/GenBank/DDBJ whole genome shotgun (WGS) entry which is preliminary data.</text>
</comment>
<evidence type="ECO:0000256" key="2">
    <source>
        <dbReference type="SAM" id="MobiDB-lite"/>
    </source>
</evidence>
<sequence length="506" mass="55099">MIISEIPSAGARTSLPQFLALLKRRKYMLTIPTLAGLCIGLAGYSTAPWSYVSEAVLVLDVRRVQVLPTESVVSPLPQESPVLRTELDVINSRMMARKVIQRLETQGVAVLTDEPAKTLLSTWTERFRDLFDGAAYAQRATSPAVDETKAAAIERRKTDILISNLRVTNDGRSYTIFITYRAPDPAYAAKVANAFGEAYLAHQIEVQQSATRRVSEWLGEKLVTLRAALETSEKAAENFRQKAGLAEANGVTFQAQRVAAINAEIVASTGALSLAQARLNTAIALREKNDTPALAEILASPAIQALRLEEAKVERRLAELQSAGAVKSAEIPSLVSERDALRKQIGAEVDQIIRSLSNEIAIAERRRDAMEANLRDAQKELFKADQAQVEAAQLEREANANRAIYESYLTRYKQTIEQDGIAAPEAQMISMAEPASARASPRLLTWLLLGFGIGGVAAAAGTVFREAIDGALREVKTPENATEAPAAPMADLRLFPTDPRKGHPYA</sequence>
<dbReference type="Proteomes" id="UP001628091">
    <property type="component" value="Unassembled WGS sequence"/>
</dbReference>
<dbReference type="PANTHER" id="PTHR32309:SF13">
    <property type="entry name" value="FERRIC ENTEROBACTIN TRANSPORT PROTEIN FEPE"/>
    <property type="match status" value="1"/>
</dbReference>
<dbReference type="PANTHER" id="PTHR32309">
    <property type="entry name" value="TYROSINE-PROTEIN KINASE"/>
    <property type="match status" value="1"/>
</dbReference>
<protein>
    <recommendedName>
        <fullName evidence="5">Polysaccharide chain length determinant N-terminal domain-containing protein</fullName>
    </recommendedName>
</protein>
<gene>
    <name evidence="3" type="ORF">PPNSA23_08070</name>
</gene>
<evidence type="ECO:0000313" key="3">
    <source>
        <dbReference type="EMBL" id="GAB1580864.1"/>
    </source>
</evidence>